<dbReference type="CDD" id="cd06224">
    <property type="entry name" value="REM"/>
    <property type="match status" value="1"/>
</dbReference>
<evidence type="ECO:0000259" key="4">
    <source>
        <dbReference type="PROSITE" id="PS50009"/>
    </source>
</evidence>
<dbReference type="InterPro" id="IPR023578">
    <property type="entry name" value="Ras_GEF_dom_sf"/>
</dbReference>
<dbReference type="SUPFAM" id="SSF48366">
    <property type="entry name" value="Ras GEF"/>
    <property type="match status" value="1"/>
</dbReference>
<dbReference type="CDD" id="cd00155">
    <property type="entry name" value="RasGEF"/>
    <property type="match status" value="1"/>
</dbReference>
<dbReference type="Gene3D" id="1.20.870.10">
    <property type="entry name" value="Son of sevenless (SoS) protein Chain: S domain 1"/>
    <property type="match status" value="1"/>
</dbReference>
<evidence type="ECO:0000313" key="6">
    <source>
        <dbReference type="Proteomes" id="UP001652662"/>
    </source>
</evidence>
<dbReference type="GeneID" id="103553650"/>
<dbReference type="SMART" id="SM00229">
    <property type="entry name" value="RasGEFN"/>
    <property type="match status" value="1"/>
</dbReference>
<evidence type="ECO:0000256" key="3">
    <source>
        <dbReference type="SAM" id="MobiDB-lite"/>
    </source>
</evidence>
<evidence type="ECO:0000256" key="2">
    <source>
        <dbReference type="PROSITE-ProRule" id="PRU00168"/>
    </source>
</evidence>
<feature type="region of interest" description="Disordered" evidence="3">
    <location>
        <begin position="228"/>
        <end position="280"/>
    </location>
</feature>
<dbReference type="PROSITE" id="PS00720">
    <property type="entry name" value="RASGEF"/>
    <property type="match status" value="1"/>
</dbReference>
<sequence>MGNALEKQKPLKRSHLCPWKQDSQRSHLSSFTMKLMDKFHSPKIKRTPSKKGKPAEVSVKIPEKPVNKNLSWLEEKEKEVVSALRYFKTIVDKMAIDKKVLEMLPGSASKVLEAILPLVQSDPRIQHSSALSSCYSRVYQSLANLIRWSDQVMLEGVNSEDKEMVTTVKGVIKAVLDGVKELVRLTIEKQGHPSPTSPVKPSSPACKPDGQSELPLTDREMEILNKTTSMSQSTELLPDSTDEEVAPPKPPLPGIRVVDNSPPPALPPKKRQSAPSPTRVAVVAPMSRATSGSSLPVGINRQDFDVDCYAQRRLSGGSHSYGGESPRLSPCSSIGKLSKSDEQLSSLDRDSGQCSQNTSCETLDHYDPDYEFLQQDLSNADQIPQQVACNLSPLPESLGESGSPFLGHSFQLPLGSCPQPEGPLALGQQTDTPPALPEKKRRSAASQTADSSGCRVSYERHPSQYDNISEDDLQNPASGQSVPFSSFAAILPFQQGGSSASVEFVGDFTVPESTGDPEKPPPLPEKKNKHMLAYMQLLEDYSEPQPSMFYQTPQNEHIYQQKNKLLMEVYGFNDSFSSGDALQDLAPPPALPPKQRQLSEHASEEAGEGEYVNLYSSGQSSEELAPSRGESPAVKDGHPRDPPSVGGASGKESRDGGERASKSPDAPESAQSEEEVDELSLIDHNEIMARLTLKQEGDDGPDVRGGSGDILLVHATETDRKDLVLYCEAFLTTYRTFITPEELIKKLQYRYEKFSPFADTFKKRVSKNTFFVLVRVVDELCLVELTEEILKLLMELVFRLVCNGELSLARVLRKNILDKVDQKKLLRCANADQPLAARGVAARPGTLHDFHSHEIAEQLTLLDAELFYKIEIPEVLLWAKEQNEEKSPNLTQFTEHFNNMSYWVRSIIMLQEKAQDRERLLLKFIKIMKHLRKLNNFNSYLAILSALDSAPIRRLEWQKQTSEGLAEYCTLIDSSSSFRAYRAALSEVEPPCIPYLGLILQDLTFVHLGNPDYIDGKVNFSKRWQQFNILDSMRCFQQAHYDIRRNDDIINFFNDFSDHLAEEALWELSLKIKPRNITRRKTDREEKT</sequence>
<feature type="region of interest" description="Disordered" evidence="3">
    <location>
        <begin position="580"/>
        <end position="680"/>
    </location>
</feature>
<evidence type="ECO:0000313" key="7">
    <source>
        <dbReference type="RefSeq" id="XP_070451462.1"/>
    </source>
</evidence>
<dbReference type="InterPro" id="IPR000651">
    <property type="entry name" value="Ras-like_Gua-exchang_fac_N"/>
</dbReference>
<dbReference type="PROSITE" id="PS50009">
    <property type="entry name" value="RASGEF_CAT"/>
    <property type="match status" value="1"/>
</dbReference>
<feature type="compositionally biased region" description="Low complexity" evidence="3">
    <location>
        <begin position="193"/>
        <end position="204"/>
    </location>
</feature>
<dbReference type="PROSITE" id="PS50212">
    <property type="entry name" value="RASGEF_NTER"/>
    <property type="match status" value="1"/>
</dbReference>
<feature type="region of interest" description="Disordered" evidence="3">
    <location>
        <begin position="400"/>
        <end position="458"/>
    </location>
</feature>
<feature type="region of interest" description="Disordered" evidence="3">
    <location>
        <begin position="187"/>
        <end position="214"/>
    </location>
</feature>
<organism evidence="6 7">
    <name type="scientific">Equus przewalskii</name>
    <name type="common">Przewalski's horse</name>
    <name type="synonym">Equus caballus przewalskii</name>
    <dbReference type="NCBI Taxonomy" id="9798"/>
    <lineage>
        <taxon>Eukaryota</taxon>
        <taxon>Metazoa</taxon>
        <taxon>Chordata</taxon>
        <taxon>Craniata</taxon>
        <taxon>Vertebrata</taxon>
        <taxon>Euteleostomi</taxon>
        <taxon>Mammalia</taxon>
        <taxon>Eutheria</taxon>
        <taxon>Laurasiatheria</taxon>
        <taxon>Perissodactyla</taxon>
        <taxon>Equidae</taxon>
        <taxon>Equus</taxon>
    </lineage>
</organism>
<feature type="region of interest" description="Disordered" evidence="3">
    <location>
        <begin position="315"/>
        <end position="359"/>
    </location>
</feature>
<feature type="compositionally biased region" description="Basic and acidic residues" evidence="3">
    <location>
        <begin position="651"/>
        <end position="662"/>
    </location>
</feature>
<proteinExistence type="predicted"/>
<reference evidence="7" key="1">
    <citation type="submission" date="2025-08" db="UniProtKB">
        <authorList>
            <consortium name="RefSeq"/>
        </authorList>
    </citation>
    <scope>IDENTIFICATION</scope>
    <source>
        <tissue evidence="7">Blood</tissue>
    </source>
</reference>
<keyword evidence="1 2" id="KW-0344">Guanine-nucleotide releasing factor</keyword>
<dbReference type="Pfam" id="PF00618">
    <property type="entry name" value="RasGEF_N"/>
    <property type="match status" value="1"/>
</dbReference>
<dbReference type="SMART" id="SM00147">
    <property type="entry name" value="RasGEF"/>
    <property type="match status" value="1"/>
</dbReference>
<gene>
    <name evidence="7" type="primary">RAPGEF1</name>
</gene>
<accession>A0ABM4MFK0</accession>
<dbReference type="InterPro" id="IPR008937">
    <property type="entry name" value="Ras-like_GEF"/>
</dbReference>
<feature type="compositionally biased region" description="Basic and acidic residues" evidence="3">
    <location>
        <begin position="338"/>
        <end position="351"/>
    </location>
</feature>
<dbReference type="Gene3D" id="1.10.840.10">
    <property type="entry name" value="Ras guanine-nucleotide exchange factors catalytic domain"/>
    <property type="match status" value="1"/>
</dbReference>
<dbReference type="Proteomes" id="UP001652662">
    <property type="component" value="Chromosome 26"/>
</dbReference>
<feature type="domain" description="N-terminal Ras-GEF" evidence="5">
    <location>
        <begin position="699"/>
        <end position="821"/>
    </location>
</feature>
<feature type="domain" description="Ras-GEF" evidence="4">
    <location>
        <begin position="851"/>
        <end position="1075"/>
    </location>
</feature>
<dbReference type="Pfam" id="PF00617">
    <property type="entry name" value="RasGEF"/>
    <property type="match status" value="1"/>
</dbReference>
<dbReference type="InterPro" id="IPR036964">
    <property type="entry name" value="RASGEF_cat_dom_sf"/>
</dbReference>
<dbReference type="InterPro" id="IPR001895">
    <property type="entry name" value="RASGEF_cat_dom"/>
</dbReference>
<keyword evidence="6" id="KW-1185">Reference proteome</keyword>
<name>A0ABM4MFK0_EQUPR</name>
<protein>
    <submittedName>
        <fullName evidence="7">Rap guanine nucleotide exchange factor 1 isoform X27</fullName>
    </submittedName>
</protein>
<dbReference type="PANTHER" id="PTHR23113:SF224">
    <property type="entry name" value="RAP GUANINE NUCLEOTIDE EXCHANGE FACTOR 1"/>
    <property type="match status" value="1"/>
</dbReference>
<dbReference type="PANTHER" id="PTHR23113">
    <property type="entry name" value="GUANINE NUCLEOTIDE EXCHANGE FACTOR"/>
    <property type="match status" value="1"/>
</dbReference>
<evidence type="ECO:0000259" key="5">
    <source>
        <dbReference type="PROSITE" id="PS50212"/>
    </source>
</evidence>
<evidence type="ECO:0000256" key="1">
    <source>
        <dbReference type="ARBA" id="ARBA00022658"/>
    </source>
</evidence>
<feature type="compositionally biased region" description="Acidic residues" evidence="3">
    <location>
        <begin position="671"/>
        <end position="680"/>
    </location>
</feature>
<dbReference type="InterPro" id="IPR019804">
    <property type="entry name" value="Ras_G-nucl-exch_fac_CS"/>
</dbReference>
<feature type="region of interest" description="Disordered" evidence="3">
    <location>
        <begin position="1"/>
        <end position="24"/>
    </location>
</feature>
<dbReference type="RefSeq" id="XP_070451462.1">
    <property type="nucleotide sequence ID" value="XM_070595361.1"/>
</dbReference>